<keyword evidence="1" id="KW-0472">Membrane</keyword>
<keyword evidence="3" id="KW-1185">Reference proteome</keyword>
<comment type="caution">
    <text evidence="2">The sequence shown here is derived from an EMBL/GenBank/DDBJ whole genome shotgun (WGS) entry which is preliminary data.</text>
</comment>
<organism evidence="2 3">
    <name type="scientific">Apiospora saccharicola</name>
    <dbReference type="NCBI Taxonomy" id="335842"/>
    <lineage>
        <taxon>Eukaryota</taxon>
        <taxon>Fungi</taxon>
        <taxon>Dikarya</taxon>
        <taxon>Ascomycota</taxon>
        <taxon>Pezizomycotina</taxon>
        <taxon>Sordariomycetes</taxon>
        <taxon>Xylariomycetidae</taxon>
        <taxon>Amphisphaeriales</taxon>
        <taxon>Apiosporaceae</taxon>
        <taxon>Apiospora</taxon>
    </lineage>
</organism>
<dbReference type="EMBL" id="JAQQWM010000002">
    <property type="protein sequence ID" value="KAK8077618.1"/>
    <property type="molecule type" value="Genomic_DNA"/>
</dbReference>
<keyword evidence="1" id="KW-1133">Transmembrane helix</keyword>
<dbReference type="Proteomes" id="UP001446871">
    <property type="component" value="Unassembled WGS sequence"/>
</dbReference>
<feature type="transmembrane region" description="Helical" evidence="1">
    <location>
        <begin position="46"/>
        <end position="67"/>
    </location>
</feature>
<evidence type="ECO:0000313" key="3">
    <source>
        <dbReference type="Proteomes" id="UP001446871"/>
    </source>
</evidence>
<sequence length="145" mass="15785">MAPRGPPPDGGGQSAAARSACGKAPFRPLSTALTMSGSFLLWLGRFLLSSLLAALMIILFILLPLAILSWRLLTWLLSLPARLCLAASRAYSAYAARRLKSRPVLNDKIVVPIEGLLEYYEAVRKRKLNTNGTGRLTSSEARFGR</sequence>
<proteinExistence type="predicted"/>
<gene>
    <name evidence="2" type="ORF">PG996_003788</name>
</gene>
<name>A0ABR1W2C8_9PEZI</name>
<protein>
    <submittedName>
        <fullName evidence="2">Uncharacterized protein</fullName>
    </submittedName>
</protein>
<evidence type="ECO:0000313" key="2">
    <source>
        <dbReference type="EMBL" id="KAK8077618.1"/>
    </source>
</evidence>
<keyword evidence="1" id="KW-0812">Transmembrane</keyword>
<evidence type="ECO:0000256" key="1">
    <source>
        <dbReference type="SAM" id="Phobius"/>
    </source>
</evidence>
<reference evidence="2 3" key="1">
    <citation type="submission" date="2023-01" db="EMBL/GenBank/DDBJ databases">
        <title>Analysis of 21 Apiospora genomes using comparative genomics revels a genus with tremendous synthesis potential of carbohydrate active enzymes and secondary metabolites.</title>
        <authorList>
            <person name="Sorensen T."/>
        </authorList>
    </citation>
    <scope>NUCLEOTIDE SEQUENCE [LARGE SCALE GENOMIC DNA]</scope>
    <source>
        <strain evidence="2 3">CBS 83171</strain>
    </source>
</reference>
<accession>A0ABR1W2C8</accession>